<dbReference type="GO" id="GO:0016020">
    <property type="term" value="C:membrane"/>
    <property type="evidence" value="ECO:0007669"/>
    <property type="project" value="TreeGrafter"/>
</dbReference>
<dbReference type="Gene3D" id="1.10.3520.10">
    <property type="entry name" value="Glycolipid transfer protein"/>
    <property type="match status" value="1"/>
</dbReference>
<dbReference type="FunFam" id="1.10.3520.10:FF:000001">
    <property type="entry name" value="Pleckstrin domain-containing family A member 8"/>
    <property type="match status" value="1"/>
</dbReference>
<dbReference type="InterPro" id="IPR014830">
    <property type="entry name" value="Glycolipid_transfer_prot_dom"/>
</dbReference>
<organism evidence="3 4">
    <name type="scientific">Meloidogyne hapla</name>
    <name type="common">Root-knot nematode worm</name>
    <dbReference type="NCBI Taxonomy" id="6305"/>
    <lineage>
        <taxon>Eukaryota</taxon>
        <taxon>Metazoa</taxon>
        <taxon>Ecdysozoa</taxon>
        <taxon>Nematoda</taxon>
        <taxon>Chromadorea</taxon>
        <taxon>Rhabditida</taxon>
        <taxon>Tylenchina</taxon>
        <taxon>Tylenchomorpha</taxon>
        <taxon>Tylenchoidea</taxon>
        <taxon>Meloidogynidae</taxon>
        <taxon>Meloidogyninae</taxon>
        <taxon>Meloidogyne</taxon>
    </lineage>
</organism>
<dbReference type="InterPro" id="IPR036497">
    <property type="entry name" value="GLTP_sf"/>
</dbReference>
<evidence type="ECO:0000259" key="2">
    <source>
        <dbReference type="Pfam" id="PF08718"/>
    </source>
</evidence>
<reference evidence="4" key="1">
    <citation type="submission" date="2016-11" db="UniProtKB">
        <authorList>
            <consortium name="WormBaseParasite"/>
        </authorList>
    </citation>
    <scope>IDENTIFICATION</scope>
</reference>
<dbReference type="PANTHER" id="PTHR10219:SF25">
    <property type="entry name" value="PLECKSTRIN HOMOLOGY DOMAIN-CONTAINING FAMILY A MEMBER 8"/>
    <property type="match status" value="1"/>
</dbReference>
<protein>
    <submittedName>
        <fullName evidence="4">GLTP domain-containing protein</fullName>
    </submittedName>
</protein>
<evidence type="ECO:0000313" key="4">
    <source>
        <dbReference type="WBParaSite" id="MhA1_Contig1056.frz3.gene5"/>
    </source>
</evidence>
<proteinExistence type="predicted"/>
<keyword evidence="1" id="KW-0813">Transport</keyword>
<accession>A0A1I8AYT7</accession>
<feature type="domain" description="Glycolipid transfer protein" evidence="2">
    <location>
        <begin position="29"/>
        <end position="180"/>
    </location>
</feature>
<dbReference type="OMA" id="EMHGAEW"/>
<dbReference type="Pfam" id="PF08718">
    <property type="entry name" value="GLTP"/>
    <property type="match status" value="1"/>
</dbReference>
<dbReference type="AlphaFoldDB" id="A0A1I8AYT7"/>
<dbReference type="GO" id="GO:1902387">
    <property type="term" value="F:ceramide 1-phosphate binding"/>
    <property type="evidence" value="ECO:0007669"/>
    <property type="project" value="TreeGrafter"/>
</dbReference>
<keyword evidence="3" id="KW-1185">Reference proteome</keyword>
<dbReference type="GO" id="GO:0005829">
    <property type="term" value="C:cytosol"/>
    <property type="evidence" value="ECO:0007669"/>
    <property type="project" value="TreeGrafter"/>
</dbReference>
<dbReference type="SUPFAM" id="SSF110004">
    <property type="entry name" value="Glycolipid transfer protein, GLTP"/>
    <property type="match status" value="1"/>
</dbReference>
<dbReference type="WBParaSite" id="MhA1_Contig1056.frz3.gene5">
    <property type="protein sequence ID" value="MhA1_Contig1056.frz3.gene5"/>
    <property type="gene ID" value="MhA1_Contig1056.frz3.gene5"/>
</dbReference>
<evidence type="ECO:0000313" key="3">
    <source>
        <dbReference type="Proteomes" id="UP000095281"/>
    </source>
</evidence>
<evidence type="ECO:0000256" key="1">
    <source>
        <dbReference type="ARBA" id="ARBA00022448"/>
    </source>
</evidence>
<dbReference type="GO" id="GO:1902388">
    <property type="term" value="F:ceramide 1-phosphate transfer activity"/>
    <property type="evidence" value="ECO:0007669"/>
    <property type="project" value="TreeGrafter"/>
</dbReference>
<dbReference type="PANTHER" id="PTHR10219">
    <property type="entry name" value="GLYCOLIPID TRANSFER PROTEIN-RELATED"/>
    <property type="match status" value="1"/>
</dbReference>
<sequence>KFMEITENGKETYFSHKERIFPELQDGKIPTQQFLLACQGIADFVGFLGTAFIPVKSDISGNVHKVSKLFETDRKKLYFLQDLIDADISESNGKIGIATEGLLWLKRGLEFMLSLLKQLVKDYRNGILNGDLSKTENLTVILRNSYENTLKRHHNFISKQLFKVVIHAAPSRKTLLKALAYGNEGLEKECINHIDELIGNFEANVQSLVAYYNLKGLENH</sequence>
<dbReference type="Proteomes" id="UP000095281">
    <property type="component" value="Unplaced"/>
</dbReference>
<name>A0A1I8AYT7_MELHA</name>